<organism evidence="2 3">
    <name type="scientific">Pandoravirus kuranda</name>
    <dbReference type="NCBI Taxonomy" id="3019033"/>
    <lineage>
        <taxon>Viruses</taxon>
        <taxon>Pandoravirus</taxon>
    </lineage>
</organism>
<sequence>MEVTVRVRARAGGRVVLQQDFPVDGLCTGSRYFCALLRGGFCESLAVAGCTDGDHTKDDDRVAAPIDVVLPLPDTAPRDLALVMKYVAGVADRAPLPLDACLLYRPTLDYIGADECLATCAAVWRDAIGVWPPQPPRCLVCAQRACSGTEGLTPAPLFDPDLVIAAYARATDDLVASASNFARPLFDRERFWTLTGSQSIRHASVECDCNEMDGYTCEDARRAWIVCTLRAYACYGDSLLAACDRALLRINDNGGNAAAVAEAVGAACLEACVHRDAALLSAATMAALKDWHRAISVAAPFTAMPYALSMCDLFTEQSARRLRVSATVDLCAADASGNDSGENSDDGKDDDGGKDDPRQNENGERTGITPQEPPSAGQDNDNGNNISDDSRFGQSSDIARERLCNRRPRKRPRRNTDRDVRVTVDTKEMFKSALRNAFPRTADAVLGLVGQGAVLAGGCVVEAVQRESLRAHLPTSDMDLWVIGDDDCERRATFRRIIHTLFDALPEHRATVDGSVVTFAHSSKERSNDTVQVVFTDARCGGDVVAQFDLAHTAAYYDGRTVWASWDCAWSLVTRRTDAVCDHPVRQARIDHALLKGFEPLRACILSAVHDRGVKSTDDGGTQKKGGTRYIDAAAVMSAFVHRPIDASRYNDHCRVMGRPGAVLNDPIYLSMPPLRVASGAECAQCRGRNITGPGAPSPCRCVDAPSTTLALRLPRHRGDCRGHPGEASGMARRGALFYRRIKTAELSLKARYANALGEDVVVITSWVRGSYAAKRGDADGETDEDDDNARSDCADDNDDCECLHPDLLIVKCLSGATSAVDAMTRESPDLSVCAHRWVTGRVACHRIDQMPDMFTVLTAVELFVYPPGLDIVVDSLDQAAEMIPALGAVTAAVAE</sequence>
<name>A0AA95J3E7_9VIRU</name>
<reference evidence="2" key="1">
    <citation type="submission" date="2022-06" db="EMBL/GenBank/DDBJ databases">
        <authorList>
            <person name="Legendre M."/>
            <person name="Claverie J.-M."/>
            <person name="Alempic J.-M."/>
            <person name="Abergel C."/>
        </authorList>
    </citation>
    <scope>NUCLEOTIDE SEQUENCE</scope>
    <source>
        <strain evidence="2">Kuranda</strain>
    </source>
</reference>
<evidence type="ECO:0000256" key="1">
    <source>
        <dbReference type="SAM" id="MobiDB-lite"/>
    </source>
</evidence>
<evidence type="ECO:0000313" key="3">
    <source>
        <dbReference type="Proteomes" id="UP001185135"/>
    </source>
</evidence>
<accession>A0AA95J3E7</accession>
<evidence type="ECO:0000313" key="2">
    <source>
        <dbReference type="EMBL" id="WBR14307.1"/>
    </source>
</evidence>
<dbReference type="Proteomes" id="UP001185135">
    <property type="component" value="Segment"/>
</dbReference>
<dbReference type="EMBL" id="ON887157">
    <property type="protein sequence ID" value="WBR14307.1"/>
    <property type="molecule type" value="Genomic_DNA"/>
</dbReference>
<proteinExistence type="predicted"/>
<gene>
    <name evidence="2" type="ORF">pkur_cds_132</name>
</gene>
<protein>
    <submittedName>
        <fullName evidence="2">Uncharacterized protein</fullName>
    </submittedName>
</protein>
<feature type="region of interest" description="Disordered" evidence="1">
    <location>
        <begin position="333"/>
        <end position="420"/>
    </location>
</feature>
<feature type="compositionally biased region" description="Basic and acidic residues" evidence="1">
    <location>
        <begin position="350"/>
        <end position="364"/>
    </location>
</feature>